<organism evidence="1 2">
    <name type="scientific">Kitasatospora gansuensis</name>
    <dbReference type="NCBI Taxonomy" id="258050"/>
    <lineage>
        <taxon>Bacteria</taxon>
        <taxon>Bacillati</taxon>
        <taxon>Actinomycetota</taxon>
        <taxon>Actinomycetes</taxon>
        <taxon>Kitasatosporales</taxon>
        <taxon>Streptomycetaceae</taxon>
        <taxon>Kitasatospora</taxon>
    </lineage>
</organism>
<protein>
    <submittedName>
        <fullName evidence="1">Uncharacterized protein</fullName>
    </submittedName>
</protein>
<proteinExistence type="predicted"/>
<dbReference type="EMBL" id="JACHJR010000001">
    <property type="protein sequence ID" value="MBB4949458.1"/>
    <property type="molecule type" value="Genomic_DNA"/>
</dbReference>
<evidence type="ECO:0000313" key="2">
    <source>
        <dbReference type="Proteomes" id="UP000573327"/>
    </source>
</evidence>
<reference evidence="1 2" key="1">
    <citation type="submission" date="2020-08" db="EMBL/GenBank/DDBJ databases">
        <title>Sequencing the genomes of 1000 actinobacteria strains.</title>
        <authorList>
            <person name="Klenk H.-P."/>
        </authorList>
    </citation>
    <scope>NUCLEOTIDE SEQUENCE [LARGE SCALE GENOMIC DNA]</scope>
    <source>
        <strain evidence="1 2">DSM 44786</strain>
    </source>
</reference>
<gene>
    <name evidence="1" type="ORF">F4556_004993</name>
</gene>
<dbReference type="AlphaFoldDB" id="A0A7W7SFD7"/>
<comment type="caution">
    <text evidence="1">The sequence shown here is derived from an EMBL/GenBank/DDBJ whole genome shotgun (WGS) entry which is preliminary data.</text>
</comment>
<evidence type="ECO:0000313" key="1">
    <source>
        <dbReference type="EMBL" id="MBB4949458.1"/>
    </source>
</evidence>
<name>A0A7W7SFD7_9ACTN</name>
<dbReference type="Proteomes" id="UP000573327">
    <property type="component" value="Unassembled WGS sequence"/>
</dbReference>
<accession>A0A7W7SFD7</accession>
<keyword evidence="2" id="KW-1185">Reference proteome</keyword>
<sequence length="37" mass="4299">MQRGTEWLIRHGTNRIRAVQYLQLRPAVAPGPAREQK</sequence>